<name>A0A0K2UJT0_LEPSM</name>
<protein>
    <submittedName>
        <fullName evidence="1">Uncharacterized protein</fullName>
    </submittedName>
</protein>
<evidence type="ECO:0000313" key="1">
    <source>
        <dbReference type="EMBL" id="CDW38320.1"/>
    </source>
</evidence>
<proteinExistence type="predicted"/>
<dbReference type="EMBL" id="HACA01020959">
    <property type="protein sequence ID" value="CDW38320.1"/>
    <property type="molecule type" value="Transcribed_RNA"/>
</dbReference>
<accession>A0A0K2UJT0</accession>
<sequence length="45" mass="5053">MFSEGDTYIVIKSLPCSYKSSQIVLDILGPTRTMENSIITLSMRL</sequence>
<organism evidence="1">
    <name type="scientific">Lepeophtheirus salmonis</name>
    <name type="common">Salmon louse</name>
    <name type="synonym">Caligus salmonis</name>
    <dbReference type="NCBI Taxonomy" id="72036"/>
    <lineage>
        <taxon>Eukaryota</taxon>
        <taxon>Metazoa</taxon>
        <taxon>Ecdysozoa</taxon>
        <taxon>Arthropoda</taxon>
        <taxon>Crustacea</taxon>
        <taxon>Multicrustacea</taxon>
        <taxon>Hexanauplia</taxon>
        <taxon>Copepoda</taxon>
        <taxon>Siphonostomatoida</taxon>
        <taxon>Caligidae</taxon>
        <taxon>Lepeophtheirus</taxon>
    </lineage>
</organism>
<reference evidence="1" key="1">
    <citation type="submission" date="2014-05" db="EMBL/GenBank/DDBJ databases">
        <authorList>
            <person name="Chronopoulou M."/>
        </authorList>
    </citation>
    <scope>NUCLEOTIDE SEQUENCE</scope>
    <source>
        <tissue evidence="1">Whole organism</tissue>
    </source>
</reference>
<dbReference type="AlphaFoldDB" id="A0A0K2UJT0"/>